<feature type="region of interest" description="Disordered" evidence="1">
    <location>
        <begin position="20"/>
        <end position="46"/>
    </location>
</feature>
<evidence type="ECO:0000313" key="2">
    <source>
        <dbReference type="EMBL" id="RPB16155.1"/>
    </source>
</evidence>
<dbReference type="Proteomes" id="UP000277580">
    <property type="component" value="Unassembled WGS sequence"/>
</dbReference>
<feature type="compositionally biased region" description="Low complexity" evidence="1">
    <location>
        <begin position="454"/>
        <end position="468"/>
    </location>
</feature>
<sequence length="475" mass="51885">MQHQESRPTMEDEEVIYYSSPAPPLDNGFEKDIDENEDYEKTRDTSLPLSERGDALTRICLFVSRGKHKIDAKTFLEIVFQYFNELGNPQAASILTDILFDAPPEVSGLVMTNIGVFVARTNDKDFEAIIYSIAEDLDLRGEKHEAIHIAAKHLMKHYSSQFIPAIFAPGSIAKGSLKWLTGNYRALKLELFGNDSEAGANADRTLMTALKSASSHLTDTIDKTMISMDALTTVVKSVQSVLGIYSDLLRTSGEPGIAILSTALTSSPGTQPQTPRKGAFVSTIRRYGRDSTCSQVSPTTSIPTAHYAHESGASSRQHSKNSFRDSTLSARERGTSSAADASTSTSTPDREGHTRSSSAPPTPVTSKRTCSNPSTNEEENVSPKRPKKDGHSPATPSPPRHSSQAGANPLHRGGSSGGRGYQGKNFIPGYRGSFRGRHESFRSSSWRGRQYWNGGRSDYGYSRGGSDYPPRMNYD</sequence>
<proteinExistence type="predicted"/>
<keyword evidence="3" id="KW-1185">Reference proteome</keyword>
<accession>A0A3N4LDY9</accession>
<reference evidence="2 3" key="1">
    <citation type="journal article" date="2018" name="Nat. Ecol. Evol.">
        <title>Pezizomycetes genomes reveal the molecular basis of ectomycorrhizal truffle lifestyle.</title>
        <authorList>
            <person name="Murat C."/>
            <person name="Payen T."/>
            <person name="Noel B."/>
            <person name="Kuo A."/>
            <person name="Morin E."/>
            <person name="Chen J."/>
            <person name="Kohler A."/>
            <person name="Krizsan K."/>
            <person name="Balestrini R."/>
            <person name="Da Silva C."/>
            <person name="Montanini B."/>
            <person name="Hainaut M."/>
            <person name="Levati E."/>
            <person name="Barry K.W."/>
            <person name="Belfiori B."/>
            <person name="Cichocki N."/>
            <person name="Clum A."/>
            <person name="Dockter R.B."/>
            <person name="Fauchery L."/>
            <person name="Guy J."/>
            <person name="Iotti M."/>
            <person name="Le Tacon F."/>
            <person name="Lindquist E.A."/>
            <person name="Lipzen A."/>
            <person name="Malagnac F."/>
            <person name="Mello A."/>
            <person name="Molinier V."/>
            <person name="Miyauchi S."/>
            <person name="Poulain J."/>
            <person name="Riccioni C."/>
            <person name="Rubini A."/>
            <person name="Sitrit Y."/>
            <person name="Splivallo R."/>
            <person name="Traeger S."/>
            <person name="Wang M."/>
            <person name="Zifcakova L."/>
            <person name="Wipf D."/>
            <person name="Zambonelli A."/>
            <person name="Paolocci F."/>
            <person name="Nowrousian M."/>
            <person name="Ottonello S."/>
            <person name="Baldrian P."/>
            <person name="Spatafora J.W."/>
            <person name="Henrissat B."/>
            <person name="Nagy L.G."/>
            <person name="Aury J.M."/>
            <person name="Wincker P."/>
            <person name="Grigoriev I.V."/>
            <person name="Bonfante P."/>
            <person name="Martin F.M."/>
        </authorList>
    </citation>
    <scope>NUCLEOTIDE SEQUENCE [LARGE SCALE GENOMIC DNA]</scope>
    <source>
        <strain evidence="2 3">CCBAS932</strain>
    </source>
</reference>
<protein>
    <submittedName>
        <fullName evidence="2">Uncharacterized protein</fullName>
    </submittedName>
</protein>
<feature type="compositionally biased region" description="Low complexity" evidence="1">
    <location>
        <begin position="335"/>
        <end position="347"/>
    </location>
</feature>
<feature type="region of interest" description="Disordered" evidence="1">
    <location>
        <begin position="308"/>
        <end position="475"/>
    </location>
</feature>
<evidence type="ECO:0000313" key="3">
    <source>
        <dbReference type="Proteomes" id="UP000277580"/>
    </source>
</evidence>
<organism evidence="2 3">
    <name type="scientific">Morchella conica CCBAS932</name>
    <dbReference type="NCBI Taxonomy" id="1392247"/>
    <lineage>
        <taxon>Eukaryota</taxon>
        <taxon>Fungi</taxon>
        <taxon>Dikarya</taxon>
        <taxon>Ascomycota</taxon>
        <taxon>Pezizomycotina</taxon>
        <taxon>Pezizomycetes</taxon>
        <taxon>Pezizales</taxon>
        <taxon>Morchellaceae</taxon>
        <taxon>Morchella</taxon>
    </lineage>
</organism>
<gene>
    <name evidence="2" type="ORF">P167DRAFT_602798</name>
</gene>
<dbReference type="AlphaFoldDB" id="A0A3N4LDY9"/>
<dbReference type="EMBL" id="ML119110">
    <property type="protein sequence ID" value="RPB16155.1"/>
    <property type="molecule type" value="Genomic_DNA"/>
</dbReference>
<evidence type="ECO:0000256" key="1">
    <source>
        <dbReference type="SAM" id="MobiDB-lite"/>
    </source>
</evidence>
<feature type="compositionally biased region" description="Polar residues" evidence="1">
    <location>
        <begin position="355"/>
        <end position="375"/>
    </location>
</feature>
<dbReference type="OrthoDB" id="5365921at2759"/>
<dbReference type="InParanoid" id="A0A3N4LDY9"/>
<name>A0A3N4LDY9_9PEZI</name>